<keyword evidence="2" id="KW-0812">Transmembrane</keyword>
<feature type="region of interest" description="Disordered" evidence="1">
    <location>
        <begin position="370"/>
        <end position="390"/>
    </location>
</feature>
<evidence type="ECO:0000313" key="4">
    <source>
        <dbReference type="Proteomes" id="UP001165082"/>
    </source>
</evidence>
<feature type="compositionally biased region" description="Polar residues" evidence="1">
    <location>
        <begin position="129"/>
        <end position="142"/>
    </location>
</feature>
<keyword evidence="4" id="KW-1185">Reference proteome</keyword>
<feature type="region of interest" description="Disordered" evidence="1">
    <location>
        <begin position="326"/>
        <end position="355"/>
    </location>
</feature>
<keyword evidence="2" id="KW-0472">Membrane</keyword>
<evidence type="ECO:0000256" key="2">
    <source>
        <dbReference type="SAM" id="Phobius"/>
    </source>
</evidence>
<feature type="transmembrane region" description="Helical" evidence="2">
    <location>
        <begin position="45"/>
        <end position="66"/>
    </location>
</feature>
<feature type="transmembrane region" description="Helical" evidence="2">
    <location>
        <begin position="253"/>
        <end position="274"/>
    </location>
</feature>
<comment type="caution">
    <text evidence="3">The sequence shown here is derived from an EMBL/GenBank/DDBJ whole genome shotgun (WGS) entry which is preliminary data.</text>
</comment>
<feature type="transmembrane region" description="Helical" evidence="2">
    <location>
        <begin position="212"/>
        <end position="233"/>
    </location>
</feature>
<dbReference type="AlphaFoldDB" id="A0A9W7CPR3"/>
<name>A0A9W7CPR3_9STRA</name>
<sequence length="390" mass="42686">MDDVRLVTLVLISIGTFASCAMALGPKSILLRGAKWRDLNGAQQLTVILPFSCTCAFVGMLGSLEVEGFQESEIEAPLFLQVVMPIFLYSFACNCLQYTILVYVLFWLQVLEVKREQYLKKKAAKEASTQASAQEKGSNSPMSPKRGDDDKSRREIELKKKDMGRKVLDLARRRHKLMAFAARINCLCIFLCVVLSFVAASMDKQTLQGRKNMQVCTGLIMVVNSLHICLPLYALATLGKTQVELYDKKNVTLLYWSTVVVFTTVFISGVISIIDQFALSIDEDGGAGKVSVPMIIFLALAGFFCVFGTFQINQILNIPVRAARRQAKGRGSPKDGTQTSNDEGNTSPKVSHKKRGSVTMHMIQGGLSETTTFNKGKVAPEGVGGGGEGV</sequence>
<feature type="compositionally biased region" description="Basic and acidic residues" evidence="1">
    <location>
        <begin position="145"/>
        <end position="155"/>
    </location>
</feature>
<gene>
    <name evidence="3" type="ORF">TrRE_jg11209</name>
</gene>
<proteinExistence type="predicted"/>
<accession>A0A9W7CPR3</accession>
<dbReference type="PROSITE" id="PS51257">
    <property type="entry name" value="PROKAR_LIPOPROTEIN"/>
    <property type="match status" value="1"/>
</dbReference>
<reference evidence="3" key="1">
    <citation type="submission" date="2022-07" db="EMBL/GenBank/DDBJ databases">
        <title>Genome analysis of Parmales, a sister group of diatoms, reveals the evolutionary specialization of diatoms from phago-mixotrophs to photoautotrophs.</title>
        <authorList>
            <person name="Ban H."/>
            <person name="Sato S."/>
            <person name="Yoshikawa S."/>
            <person name="Kazumasa Y."/>
            <person name="Nakamura Y."/>
            <person name="Ichinomiya M."/>
            <person name="Saitoh K."/>
            <person name="Sato N."/>
            <person name="Blanc-Mathieu R."/>
            <person name="Endo H."/>
            <person name="Kuwata A."/>
            <person name="Ogata H."/>
        </authorList>
    </citation>
    <scope>NUCLEOTIDE SEQUENCE</scope>
</reference>
<dbReference type="Proteomes" id="UP001165082">
    <property type="component" value="Unassembled WGS sequence"/>
</dbReference>
<dbReference type="EMBL" id="BRXZ01000286">
    <property type="protein sequence ID" value="GMI08864.1"/>
    <property type="molecule type" value="Genomic_DNA"/>
</dbReference>
<feature type="compositionally biased region" description="Polar residues" evidence="1">
    <location>
        <begin position="335"/>
        <end position="349"/>
    </location>
</feature>
<feature type="transmembrane region" description="Helical" evidence="2">
    <location>
        <begin position="6"/>
        <end position="24"/>
    </location>
</feature>
<evidence type="ECO:0000256" key="1">
    <source>
        <dbReference type="SAM" id="MobiDB-lite"/>
    </source>
</evidence>
<feature type="transmembrane region" description="Helical" evidence="2">
    <location>
        <begin position="180"/>
        <end position="200"/>
    </location>
</feature>
<feature type="transmembrane region" description="Helical" evidence="2">
    <location>
        <begin position="86"/>
        <end position="111"/>
    </location>
</feature>
<keyword evidence="2" id="KW-1133">Transmembrane helix</keyword>
<protein>
    <submittedName>
        <fullName evidence="3">Uncharacterized protein</fullName>
    </submittedName>
</protein>
<organism evidence="3 4">
    <name type="scientific">Triparma retinervis</name>
    <dbReference type="NCBI Taxonomy" id="2557542"/>
    <lineage>
        <taxon>Eukaryota</taxon>
        <taxon>Sar</taxon>
        <taxon>Stramenopiles</taxon>
        <taxon>Ochrophyta</taxon>
        <taxon>Bolidophyceae</taxon>
        <taxon>Parmales</taxon>
        <taxon>Triparmaceae</taxon>
        <taxon>Triparma</taxon>
    </lineage>
</organism>
<evidence type="ECO:0000313" key="3">
    <source>
        <dbReference type="EMBL" id="GMI08864.1"/>
    </source>
</evidence>
<dbReference type="OrthoDB" id="198140at2759"/>
<feature type="transmembrane region" description="Helical" evidence="2">
    <location>
        <begin position="294"/>
        <end position="316"/>
    </location>
</feature>
<feature type="region of interest" description="Disordered" evidence="1">
    <location>
        <begin position="129"/>
        <end position="155"/>
    </location>
</feature>